<evidence type="ECO:0000313" key="2">
    <source>
        <dbReference type="EMBL" id="NYD26348.1"/>
    </source>
</evidence>
<evidence type="ECO:0008006" key="4">
    <source>
        <dbReference type="Google" id="ProtNLM"/>
    </source>
</evidence>
<dbReference type="RefSeq" id="WP_185986584.1">
    <property type="nucleotide sequence ID" value="NZ_BAAALZ010000002.1"/>
</dbReference>
<evidence type="ECO:0000313" key="3">
    <source>
        <dbReference type="Proteomes" id="UP000586095"/>
    </source>
</evidence>
<dbReference type="AlphaFoldDB" id="A0A852R5Y8"/>
<comment type="caution">
    <text evidence="2">The sequence shown here is derived from an EMBL/GenBank/DDBJ whole genome shotgun (WGS) entry which is preliminary data.</text>
</comment>
<keyword evidence="3" id="KW-1185">Reference proteome</keyword>
<organism evidence="2 3">
    <name type="scientific">Leucobacter aridicollis</name>
    <dbReference type="NCBI Taxonomy" id="283878"/>
    <lineage>
        <taxon>Bacteria</taxon>
        <taxon>Bacillati</taxon>
        <taxon>Actinomycetota</taxon>
        <taxon>Actinomycetes</taxon>
        <taxon>Micrococcales</taxon>
        <taxon>Microbacteriaceae</taxon>
        <taxon>Leucobacter</taxon>
    </lineage>
</organism>
<sequence length="168" mass="16629">MRARILTGLAAVAALTLAGCSAPEPEPEELTVTAAGSRYLDAVCPVNDVWDSVDAELDRLRLAVSRGDSADTGPLATQLQALQEASAIAAESLADPAVAWPDGASSAVAAVAESLDADARQAGEVAELSAAAIADYAWEGGGAVADAAADTRAALGLPADAGAACADR</sequence>
<proteinExistence type="predicted"/>
<accession>A0A852R5Y8</accession>
<feature type="signal peptide" evidence="1">
    <location>
        <begin position="1"/>
        <end position="18"/>
    </location>
</feature>
<gene>
    <name evidence="2" type="ORF">BJ960_001151</name>
</gene>
<reference evidence="2 3" key="1">
    <citation type="submission" date="2020-07" db="EMBL/GenBank/DDBJ databases">
        <title>Sequencing the genomes of 1000 actinobacteria strains.</title>
        <authorList>
            <person name="Klenk H.-P."/>
        </authorList>
    </citation>
    <scope>NUCLEOTIDE SEQUENCE [LARGE SCALE GENOMIC DNA]</scope>
    <source>
        <strain evidence="2 3">DSM 17380</strain>
    </source>
</reference>
<evidence type="ECO:0000256" key="1">
    <source>
        <dbReference type="SAM" id="SignalP"/>
    </source>
</evidence>
<dbReference type="PROSITE" id="PS51257">
    <property type="entry name" value="PROKAR_LIPOPROTEIN"/>
    <property type="match status" value="1"/>
</dbReference>
<dbReference type="EMBL" id="JACCBD010000001">
    <property type="protein sequence ID" value="NYD26348.1"/>
    <property type="molecule type" value="Genomic_DNA"/>
</dbReference>
<keyword evidence="1" id="KW-0732">Signal</keyword>
<name>A0A852R5Y8_9MICO</name>
<protein>
    <recommendedName>
        <fullName evidence="4">Secreted protein</fullName>
    </recommendedName>
</protein>
<feature type="chain" id="PRO_5039518793" description="Secreted protein" evidence="1">
    <location>
        <begin position="19"/>
        <end position="168"/>
    </location>
</feature>
<dbReference type="Proteomes" id="UP000586095">
    <property type="component" value="Unassembled WGS sequence"/>
</dbReference>